<comment type="caution">
    <text evidence="2">The sequence shown here is derived from an EMBL/GenBank/DDBJ whole genome shotgun (WGS) entry which is preliminary data.</text>
</comment>
<reference evidence="2 3" key="1">
    <citation type="submission" date="2018-10" db="EMBL/GenBank/DDBJ databases">
        <title>Genomic Encyclopedia of Archaeal and Bacterial Type Strains, Phase II (KMG-II): from individual species to whole genera.</title>
        <authorList>
            <person name="Goeker M."/>
        </authorList>
    </citation>
    <scope>NUCLEOTIDE SEQUENCE [LARGE SCALE GENOMIC DNA]</scope>
    <source>
        <strain evidence="2 3">DSM 235</strain>
    </source>
</reference>
<sequence length="84" mass="9420">MRVAVDLPNDFVEMLTEQAIAKEMRLAYALSLFKDARITIAKAAELAGITIYEFMAACKANRIPVIEVSREELVQELQSIGRHP</sequence>
<organism evidence="2 3">
    <name type="scientific">Thiocapsa rosea</name>
    <dbReference type="NCBI Taxonomy" id="69360"/>
    <lineage>
        <taxon>Bacteria</taxon>
        <taxon>Pseudomonadati</taxon>
        <taxon>Pseudomonadota</taxon>
        <taxon>Gammaproteobacteria</taxon>
        <taxon>Chromatiales</taxon>
        <taxon>Chromatiaceae</taxon>
        <taxon>Thiocapsa</taxon>
    </lineage>
</organism>
<evidence type="ECO:0000313" key="2">
    <source>
        <dbReference type="EMBL" id="RKT44124.1"/>
    </source>
</evidence>
<comment type="similarity">
    <text evidence="1">Belongs to the UPF0175 family.</text>
</comment>
<dbReference type="RefSeq" id="WP_120796608.1">
    <property type="nucleotide sequence ID" value="NZ_RBXL01000001.1"/>
</dbReference>
<evidence type="ECO:0000313" key="3">
    <source>
        <dbReference type="Proteomes" id="UP000274556"/>
    </source>
</evidence>
<dbReference type="PANTHER" id="PTHR37525">
    <property type="entry name" value="UPF0175 PROTEIN SSL1255"/>
    <property type="match status" value="1"/>
</dbReference>
<protein>
    <submittedName>
        <fullName evidence="2">Putative HTH domain antitoxin</fullName>
    </submittedName>
</protein>
<dbReference type="InterPro" id="IPR052264">
    <property type="entry name" value="UPF0175_domain"/>
</dbReference>
<keyword evidence="3" id="KW-1185">Reference proteome</keyword>
<dbReference type="PANTHER" id="PTHR37525:SF1">
    <property type="entry name" value="UPF0175 PROTEIN SSL1255"/>
    <property type="match status" value="1"/>
</dbReference>
<name>A0A495V491_9GAMM</name>
<dbReference type="InterPro" id="IPR005368">
    <property type="entry name" value="UPF0175"/>
</dbReference>
<evidence type="ECO:0000256" key="1">
    <source>
        <dbReference type="ARBA" id="ARBA00005651"/>
    </source>
</evidence>
<dbReference type="EMBL" id="RBXL01000001">
    <property type="protein sequence ID" value="RKT44124.1"/>
    <property type="molecule type" value="Genomic_DNA"/>
</dbReference>
<dbReference type="Pfam" id="PF03683">
    <property type="entry name" value="UPF0175"/>
    <property type="match status" value="1"/>
</dbReference>
<dbReference type="AlphaFoldDB" id="A0A495V491"/>
<gene>
    <name evidence="2" type="ORF">BDD21_1497</name>
</gene>
<dbReference type="OrthoDB" id="8908072at2"/>
<dbReference type="Proteomes" id="UP000274556">
    <property type="component" value="Unassembled WGS sequence"/>
</dbReference>
<proteinExistence type="inferred from homology"/>
<accession>A0A495V491</accession>